<evidence type="ECO:0000256" key="5">
    <source>
        <dbReference type="ARBA" id="ARBA00022989"/>
    </source>
</evidence>
<feature type="domain" description="ABC transporter" evidence="8">
    <location>
        <begin position="340"/>
        <end position="562"/>
    </location>
</feature>
<dbReference type="GO" id="GO:0016887">
    <property type="term" value="F:ATP hydrolysis activity"/>
    <property type="evidence" value="ECO:0007669"/>
    <property type="project" value="InterPro"/>
</dbReference>
<reference evidence="10" key="1">
    <citation type="submission" date="2023-07" db="EMBL/GenBank/DDBJ databases">
        <title>Sequencing the genomes of 1000 actinobacteria strains.</title>
        <authorList>
            <person name="Klenk H.-P."/>
        </authorList>
    </citation>
    <scope>NUCLEOTIDE SEQUENCE</scope>
    <source>
        <strain evidence="10">DSM 44707</strain>
    </source>
</reference>
<keyword evidence="5 7" id="KW-1133">Transmembrane helix</keyword>
<evidence type="ECO:0000313" key="10">
    <source>
        <dbReference type="EMBL" id="MDR7277766.1"/>
    </source>
</evidence>
<dbReference type="InterPro" id="IPR011527">
    <property type="entry name" value="ABC1_TM_dom"/>
</dbReference>
<evidence type="ECO:0000256" key="3">
    <source>
        <dbReference type="ARBA" id="ARBA00022741"/>
    </source>
</evidence>
<feature type="transmembrane region" description="Helical" evidence="7">
    <location>
        <begin position="168"/>
        <end position="188"/>
    </location>
</feature>
<dbReference type="SUPFAM" id="SSF90123">
    <property type="entry name" value="ABC transporter transmembrane region"/>
    <property type="match status" value="1"/>
</dbReference>
<dbReference type="GO" id="GO:0005886">
    <property type="term" value="C:plasma membrane"/>
    <property type="evidence" value="ECO:0007669"/>
    <property type="project" value="UniProtKB-SubCell"/>
</dbReference>
<dbReference type="InterPro" id="IPR003593">
    <property type="entry name" value="AAA+_ATPase"/>
</dbReference>
<keyword evidence="2 7" id="KW-0812">Transmembrane</keyword>
<dbReference type="InterPro" id="IPR027417">
    <property type="entry name" value="P-loop_NTPase"/>
</dbReference>
<dbReference type="Pfam" id="PF00005">
    <property type="entry name" value="ABC_tran"/>
    <property type="match status" value="1"/>
</dbReference>
<keyword evidence="4 10" id="KW-0067">ATP-binding</keyword>
<comment type="subcellular location">
    <subcellularLocation>
        <location evidence="1">Cell membrane</location>
        <topology evidence="1">Multi-pass membrane protein</topology>
    </subcellularLocation>
</comment>
<dbReference type="InterPro" id="IPR036640">
    <property type="entry name" value="ABC1_TM_sf"/>
</dbReference>
<dbReference type="InterPro" id="IPR017871">
    <property type="entry name" value="ABC_transporter-like_CS"/>
</dbReference>
<evidence type="ECO:0000256" key="2">
    <source>
        <dbReference type="ARBA" id="ARBA00022692"/>
    </source>
</evidence>
<evidence type="ECO:0000256" key="4">
    <source>
        <dbReference type="ARBA" id="ARBA00022840"/>
    </source>
</evidence>
<dbReference type="PANTHER" id="PTHR24221">
    <property type="entry name" value="ATP-BINDING CASSETTE SUB-FAMILY B"/>
    <property type="match status" value="1"/>
</dbReference>
<organism evidence="10 11">
    <name type="scientific">Catenuloplanes atrovinosus</name>
    <dbReference type="NCBI Taxonomy" id="137266"/>
    <lineage>
        <taxon>Bacteria</taxon>
        <taxon>Bacillati</taxon>
        <taxon>Actinomycetota</taxon>
        <taxon>Actinomycetes</taxon>
        <taxon>Micromonosporales</taxon>
        <taxon>Micromonosporaceae</taxon>
        <taxon>Catenuloplanes</taxon>
    </lineage>
</organism>
<keyword evidence="3" id="KW-0547">Nucleotide-binding</keyword>
<dbReference type="GO" id="GO:0005524">
    <property type="term" value="F:ATP binding"/>
    <property type="evidence" value="ECO:0007669"/>
    <property type="project" value="UniProtKB-KW"/>
</dbReference>
<comment type="caution">
    <text evidence="10">The sequence shown here is derived from an EMBL/GenBank/DDBJ whole genome shotgun (WGS) entry which is preliminary data.</text>
</comment>
<feature type="transmembrane region" description="Helical" evidence="7">
    <location>
        <begin position="251"/>
        <end position="276"/>
    </location>
</feature>
<dbReference type="AlphaFoldDB" id="A0AAE4CAN5"/>
<dbReference type="InterPro" id="IPR003439">
    <property type="entry name" value="ABC_transporter-like_ATP-bd"/>
</dbReference>
<dbReference type="EMBL" id="JAVDYB010000001">
    <property type="protein sequence ID" value="MDR7277766.1"/>
    <property type="molecule type" value="Genomic_DNA"/>
</dbReference>
<dbReference type="Gene3D" id="3.40.50.300">
    <property type="entry name" value="P-loop containing nucleotide triphosphate hydrolases"/>
    <property type="match status" value="1"/>
</dbReference>
<evidence type="ECO:0000259" key="8">
    <source>
        <dbReference type="PROSITE" id="PS50893"/>
    </source>
</evidence>
<keyword evidence="6 7" id="KW-0472">Membrane</keyword>
<dbReference type="SUPFAM" id="SSF52540">
    <property type="entry name" value="P-loop containing nucleoside triphosphate hydrolases"/>
    <property type="match status" value="1"/>
</dbReference>
<dbReference type="InterPro" id="IPR039421">
    <property type="entry name" value="Type_1_exporter"/>
</dbReference>
<dbReference type="GO" id="GO:0034040">
    <property type="term" value="F:ATPase-coupled lipid transmembrane transporter activity"/>
    <property type="evidence" value="ECO:0007669"/>
    <property type="project" value="TreeGrafter"/>
</dbReference>
<proteinExistence type="predicted"/>
<dbReference type="PROSITE" id="PS50929">
    <property type="entry name" value="ABC_TM1F"/>
    <property type="match status" value="1"/>
</dbReference>
<dbReference type="PROSITE" id="PS00211">
    <property type="entry name" value="ABC_TRANSPORTER_1"/>
    <property type="match status" value="1"/>
</dbReference>
<dbReference type="Proteomes" id="UP001183643">
    <property type="component" value="Unassembled WGS sequence"/>
</dbReference>
<evidence type="ECO:0000256" key="1">
    <source>
        <dbReference type="ARBA" id="ARBA00004651"/>
    </source>
</evidence>
<evidence type="ECO:0000256" key="7">
    <source>
        <dbReference type="SAM" id="Phobius"/>
    </source>
</evidence>
<protein>
    <submittedName>
        <fullName evidence="10">ATP-binding cassette subfamily C protein</fullName>
    </submittedName>
</protein>
<gene>
    <name evidence="10" type="ORF">J2S41_004544</name>
</gene>
<name>A0AAE4CAN5_9ACTN</name>
<sequence length="585" mass="60951">MRRRLSRGLLGGRHLMGAATRYTVRELWRDRRAVTGLAVWSLVETAPALISGYATARALDDGFLAGDVTTGLAWLGGYALAAGAGALGARGAYRRLGDVVEPFRDRLVRWVVTDALRGAARPDRAAVARMTRQVEVVRDTLAGLLTTVRGFAFSLLAAIAGLVALAPVLAALVAVPLLLGLGLFAALLPRLAARQLSYARADEDLAATAEPMLRAHRDVTAAGAGRWAGGVVSDAVEAQSRAERALGTAGALRGACLAIGGWGPLVVLLAAAPWLVGRGIGAGALLGAMVYVRQGLVPALHLLMTGLATGGLRYGITLRRILVRPAPEHHEVAPPAHGLLRMRDVTFRYGPAAAPVLDRFDLDVEDGEHLVIVGASGIGKSTLAALMAGLIAPQHGEVRCAARVLLPQEAYVFTGTVLENLRYLAPSAPVLRGIAALGAWPLIDRLGGLDGMIDPATLSAGEKQLIALVRAYVSAAPLAILDEATCHLDPATEARVEAAFAARPGALIVIAHRLSSAARGRHVLLFDGARPVLGTHAGLLATSESYQDLSDPALLLGEVDRLDPVACAGLRDDPGEVVAHRAGGE</sequence>
<dbReference type="SMART" id="SM00382">
    <property type="entry name" value="AAA"/>
    <property type="match status" value="1"/>
</dbReference>
<dbReference type="RefSeq" id="WP_310370255.1">
    <property type="nucleotide sequence ID" value="NZ_JAVDYB010000001.1"/>
</dbReference>
<dbReference type="CDD" id="cd03228">
    <property type="entry name" value="ABCC_MRP_Like"/>
    <property type="match status" value="1"/>
</dbReference>
<dbReference type="PROSITE" id="PS50893">
    <property type="entry name" value="ABC_TRANSPORTER_2"/>
    <property type="match status" value="1"/>
</dbReference>
<dbReference type="PANTHER" id="PTHR24221:SF654">
    <property type="entry name" value="ATP-BINDING CASSETTE SUB-FAMILY B MEMBER 6"/>
    <property type="match status" value="1"/>
</dbReference>
<feature type="domain" description="ABC transmembrane type-1" evidence="9">
    <location>
        <begin position="36"/>
        <end position="304"/>
    </location>
</feature>
<evidence type="ECO:0000313" key="11">
    <source>
        <dbReference type="Proteomes" id="UP001183643"/>
    </source>
</evidence>
<keyword evidence="11" id="KW-1185">Reference proteome</keyword>
<evidence type="ECO:0000259" key="9">
    <source>
        <dbReference type="PROSITE" id="PS50929"/>
    </source>
</evidence>
<evidence type="ECO:0000256" key="6">
    <source>
        <dbReference type="ARBA" id="ARBA00023136"/>
    </source>
</evidence>
<dbReference type="GO" id="GO:0140359">
    <property type="term" value="F:ABC-type transporter activity"/>
    <property type="evidence" value="ECO:0007669"/>
    <property type="project" value="InterPro"/>
</dbReference>
<dbReference type="Gene3D" id="1.20.1560.10">
    <property type="entry name" value="ABC transporter type 1, transmembrane domain"/>
    <property type="match status" value="1"/>
</dbReference>
<accession>A0AAE4CAN5</accession>
<feature type="transmembrane region" description="Helical" evidence="7">
    <location>
        <begin position="140"/>
        <end position="162"/>
    </location>
</feature>